<protein>
    <submittedName>
        <fullName evidence="5">Methyltransferase</fullName>
    </submittedName>
</protein>
<name>A0A150PG91_SORCE</name>
<dbReference type="InterPro" id="IPR051052">
    <property type="entry name" value="Diverse_substrate_MTase"/>
</dbReference>
<keyword evidence="2 5" id="KW-0489">Methyltransferase</keyword>
<dbReference type="InterPro" id="IPR013216">
    <property type="entry name" value="Methyltransf_11"/>
</dbReference>
<dbReference type="Proteomes" id="UP000075604">
    <property type="component" value="Unassembled WGS sequence"/>
</dbReference>
<dbReference type="Gene3D" id="3.40.50.150">
    <property type="entry name" value="Vaccinia Virus protein VP39"/>
    <property type="match status" value="1"/>
</dbReference>
<evidence type="ECO:0000256" key="1">
    <source>
        <dbReference type="ARBA" id="ARBA00008361"/>
    </source>
</evidence>
<dbReference type="PANTHER" id="PTHR44942:SF4">
    <property type="entry name" value="METHYLTRANSFERASE TYPE 11 DOMAIN-CONTAINING PROTEIN"/>
    <property type="match status" value="1"/>
</dbReference>
<evidence type="ECO:0000256" key="3">
    <source>
        <dbReference type="ARBA" id="ARBA00022679"/>
    </source>
</evidence>
<evidence type="ECO:0000313" key="5">
    <source>
        <dbReference type="EMBL" id="KYF54669.1"/>
    </source>
</evidence>
<sequence>MTLHRLAAQGYATAADAYEKGRPDYPRGAIELLLDTLRIDAGSTVLDLGAGTGKLTRLLVPTGARLLALEPVEGMRRKLGQMVPSAVLLDGVAEAIPLPEASVDAAVAAQSFHWFHGDLALAEVHRVLRPRGRLSLLFNLRDERVDWVARISRILNRYGRDAPVHRIGAWRRPFSDTRLFAPIGEHEFTHTQELDLDGLLERVASISYIAALPLKERYSVLNEVRDLAGSHPELAGKSAYLFPYRTQVASYERR</sequence>
<evidence type="ECO:0000313" key="7">
    <source>
        <dbReference type="Proteomes" id="UP000075502"/>
    </source>
</evidence>
<evidence type="ECO:0000259" key="4">
    <source>
        <dbReference type="Pfam" id="PF08241"/>
    </source>
</evidence>
<dbReference type="Pfam" id="PF08241">
    <property type="entry name" value="Methyltransf_11"/>
    <property type="match status" value="1"/>
</dbReference>
<dbReference type="Proteomes" id="UP000075502">
    <property type="component" value="Unassembled WGS sequence"/>
</dbReference>
<dbReference type="InterPro" id="IPR029063">
    <property type="entry name" value="SAM-dependent_MTases_sf"/>
</dbReference>
<dbReference type="PANTHER" id="PTHR44942">
    <property type="entry name" value="METHYLTRANSF_11 DOMAIN-CONTAINING PROTEIN"/>
    <property type="match status" value="1"/>
</dbReference>
<gene>
    <name evidence="5" type="ORF">BE04_45410</name>
    <name evidence="6" type="ORF">BE21_03060</name>
</gene>
<dbReference type="EMBL" id="JEME01001614">
    <property type="protein sequence ID" value="KYG06599.1"/>
    <property type="molecule type" value="Genomic_DNA"/>
</dbReference>
<dbReference type="AlphaFoldDB" id="A0A150PG91"/>
<evidence type="ECO:0000256" key="2">
    <source>
        <dbReference type="ARBA" id="ARBA00022603"/>
    </source>
</evidence>
<feature type="domain" description="Methyltransferase type 11" evidence="4">
    <location>
        <begin position="46"/>
        <end position="135"/>
    </location>
</feature>
<dbReference type="EMBL" id="JELX01002661">
    <property type="protein sequence ID" value="KYF54669.1"/>
    <property type="molecule type" value="Genomic_DNA"/>
</dbReference>
<reference evidence="7 8" key="1">
    <citation type="submission" date="2014-02" db="EMBL/GenBank/DDBJ databases">
        <title>The small core and large imbalanced accessory genome model reveals a collaborative survival strategy of Sorangium cellulosum strains in nature.</title>
        <authorList>
            <person name="Han K."/>
            <person name="Peng R."/>
            <person name="Blom J."/>
            <person name="Li Y.-Z."/>
        </authorList>
    </citation>
    <scope>NUCLEOTIDE SEQUENCE [LARGE SCALE GENOMIC DNA]</scope>
    <source>
        <strain evidence="6 7">So0007-03</strain>
        <strain evidence="5 8">So0157-18</strain>
    </source>
</reference>
<comment type="caution">
    <text evidence="5">The sequence shown here is derived from an EMBL/GenBank/DDBJ whole genome shotgun (WGS) entry which is preliminary data.</text>
</comment>
<evidence type="ECO:0000313" key="6">
    <source>
        <dbReference type="EMBL" id="KYG06599.1"/>
    </source>
</evidence>
<keyword evidence="3 5" id="KW-0808">Transferase</keyword>
<dbReference type="SUPFAM" id="SSF53335">
    <property type="entry name" value="S-adenosyl-L-methionine-dependent methyltransferases"/>
    <property type="match status" value="1"/>
</dbReference>
<dbReference type="GO" id="GO:0032259">
    <property type="term" value="P:methylation"/>
    <property type="evidence" value="ECO:0007669"/>
    <property type="project" value="UniProtKB-KW"/>
</dbReference>
<accession>A0A150PG91</accession>
<evidence type="ECO:0000313" key="8">
    <source>
        <dbReference type="Proteomes" id="UP000075604"/>
    </source>
</evidence>
<comment type="similarity">
    <text evidence="1">Belongs to the methyltransferase superfamily.</text>
</comment>
<dbReference type="GO" id="GO:0008757">
    <property type="term" value="F:S-adenosylmethionine-dependent methyltransferase activity"/>
    <property type="evidence" value="ECO:0007669"/>
    <property type="project" value="InterPro"/>
</dbReference>
<dbReference type="CDD" id="cd02440">
    <property type="entry name" value="AdoMet_MTases"/>
    <property type="match status" value="1"/>
</dbReference>
<proteinExistence type="inferred from homology"/>
<organism evidence="5 8">
    <name type="scientific">Sorangium cellulosum</name>
    <name type="common">Polyangium cellulosum</name>
    <dbReference type="NCBI Taxonomy" id="56"/>
    <lineage>
        <taxon>Bacteria</taxon>
        <taxon>Pseudomonadati</taxon>
        <taxon>Myxococcota</taxon>
        <taxon>Polyangia</taxon>
        <taxon>Polyangiales</taxon>
        <taxon>Polyangiaceae</taxon>
        <taxon>Sorangium</taxon>
    </lineage>
</organism>